<feature type="domain" description="DNA-binding" evidence="1">
    <location>
        <begin position="18"/>
        <end position="46"/>
    </location>
</feature>
<dbReference type="InterPro" id="IPR024967">
    <property type="entry name" value="DNA-bd_IS481-type"/>
</dbReference>
<accession>A0A2A6FNU8</accession>
<evidence type="ECO:0000313" key="2">
    <source>
        <dbReference type="EMBL" id="PDQ34562.1"/>
    </source>
</evidence>
<evidence type="ECO:0000259" key="1">
    <source>
        <dbReference type="Pfam" id="PF13011"/>
    </source>
</evidence>
<comment type="caution">
    <text evidence="2">The sequence shown here is derived from an EMBL/GenBank/DDBJ whole genome shotgun (WGS) entry which is preliminary data.</text>
</comment>
<reference evidence="3" key="1">
    <citation type="submission" date="2017-03" db="EMBL/GenBank/DDBJ databases">
        <authorList>
            <person name="Lund M.B."/>
        </authorList>
    </citation>
    <scope>NUCLEOTIDE SEQUENCE [LARGE SCALE GENOMIC DNA]</scope>
</reference>
<dbReference type="Pfam" id="PF13011">
    <property type="entry name" value="LZ_Tnp_IS481"/>
    <property type="match status" value="1"/>
</dbReference>
<gene>
    <name evidence="2" type="ORF">B5766_10235</name>
</gene>
<protein>
    <recommendedName>
        <fullName evidence="1">DNA-binding domain-containing protein</fullName>
    </recommendedName>
</protein>
<name>A0A2A6FNU8_9MICO</name>
<evidence type="ECO:0000313" key="3">
    <source>
        <dbReference type="Proteomes" id="UP000219994"/>
    </source>
</evidence>
<dbReference type="AlphaFoldDB" id="A0A2A6FNU8"/>
<dbReference type="EMBL" id="NAEP01000050">
    <property type="protein sequence ID" value="PDQ34562.1"/>
    <property type="molecule type" value="Genomic_DNA"/>
</dbReference>
<proteinExistence type="predicted"/>
<organism evidence="2 3">
    <name type="scientific">Candidatus Lumbricidiphila eiseniae</name>
    <dbReference type="NCBI Taxonomy" id="1969409"/>
    <lineage>
        <taxon>Bacteria</taxon>
        <taxon>Bacillati</taxon>
        <taxon>Actinomycetota</taxon>
        <taxon>Actinomycetes</taxon>
        <taxon>Micrococcales</taxon>
        <taxon>Microbacteriaceae</taxon>
        <taxon>Candidatus Lumbricidiphila</taxon>
    </lineage>
</organism>
<dbReference type="Proteomes" id="UP000219994">
    <property type="component" value="Unassembled WGS sequence"/>
</dbReference>
<sequence length="122" mass="13302">MDARSCRPAFSGQSGVRVSKWVTRYRIDGALGLRDRSSRPHRCPNQTRKKMQWRIVMLPVTRVLECTESGITRMCHAQRSPSSACPVSGAVGLTPCCGSSRYAGRLVACGCVCVEEGGLVRS</sequence>